<dbReference type="Proteomes" id="UP000310200">
    <property type="component" value="Unassembled WGS sequence"/>
</dbReference>
<feature type="compositionally biased region" description="Basic and acidic residues" evidence="1">
    <location>
        <begin position="88"/>
        <end position="97"/>
    </location>
</feature>
<keyword evidence="3" id="KW-1185">Reference proteome</keyword>
<gene>
    <name evidence="2" type="ORF">DBV15_09662</name>
</gene>
<comment type="caution">
    <text evidence="2">The sequence shown here is derived from an EMBL/GenBank/DDBJ whole genome shotgun (WGS) entry which is preliminary data.</text>
</comment>
<name>A0A4V6RGQ9_9HYME</name>
<accession>A0A4V6RGQ9</accession>
<feature type="region of interest" description="Disordered" evidence="1">
    <location>
        <begin position="63"/>
        <end position="97"/>
    </location>
</feature>
<sequence>MQVAPSGTACKRIYESTYALPVGRKRRAASAMRRWTVGCPASSDNSFASARRKRALSTRFLRASPRPFPRPPAPGTLVVQPSADTLDDSIKSDRDGDNSITVIHRKYFAPPGGDRSTCRYHNNDVVGSHAGKFDNFQPFAPARTWEQL</sequence>
<evidence type="ECO:0000256" key="1">
    <source>
        <dbReference type="SAM" id="MobiDB-lite"/>
    </source>
</evidence>
<evidence type="ECO:0000313" key="3">
    <source>
        <dbReference type="Proteomes" id="UP000310200"/>
    </source>
</evidence>
<dbReference type="EMBL" id="QBLH01000237">
    <property type="protein sequence ID" value="TGZ57034.1"/>
    <property type="molecule type" value="Genomic_DNA"/>
</dbReference>
<organism evidence="2 3">
    <name type="scientific">Temnothorax longispinosus</name>
    <dbReference type="NCBI Taxonomy" id="300112"/>
    <lineage>
        <taxon>Eukaryota</taxon>
        <taxon>Metazoa</taxon>
        <taxon>Ecdysozoa</taxon>
        <taxon>Arthropoda</taxon>
        <taxon>Hexapoda</taxon>
        <taxon>Insecta</taxon>
        <taxon>Pterygota</taxon>
        <taxon>Neoptera</taxon>
        <taxon>Endopterygota</taxon>
        <taxon>Hymenoptera</taxon>
        <taxon>Apocrita</taxon>
        <taxon>Aculeata</taxon>
        <taxon>Formicoidea</taxon>
        <taxon>Formicidae</taxon>
        <taxon>Myrmicinae</taxon>
        <taxon>Temnothorax</taxon>
    </lineage>
</organism>
<dbReference type="AlphaFoldDB" id="A0A4V6RGQ9"/>
<evidence type="ECO:0000313" key="2">
    <source>
        <dbReference type="EMBL" id="TGZ57034.1"/>
    </source>
</evidence>
<reference evidence="2 3" key="1">
    <citation type="journal article" date="2019" name="Philos. Trans. R. Soc. Lond., B, Biol. Sci.">
        <title>Ant behaviour and brain gene expression of defending hosts depend on the ecological success of the intruding social parasite.</title>
        <authorList>
            <person name="Kaur R."/>
            <person name="Stoldt M."/>
            <person name="Jongepier E."/>
            <person name="Feldmeyer B."/>
            <person name="Menzel F."/>
            <person name="Bornberg-Bauer E."/>
            <person name="Foitzik S."/>
        </authorList>
    </citation>
    <scope>NUCLEOTIDE SEQUENCE [LARGE SCALE GENOMIC DNA]</scope>
    <source>
        <tissue evidence="2">Whole body</tissue>
    </source>
</reference>
<proteinExistence type="predicted"/>
<protein>
    <submittedName>
        <fullName evidence="2">Uncharacterized protein</fullName>
    </submittedName>
</protein>